<dbReference type="EMBL" id="HBEW01008929">
    <property type="protein sequence ID" value="CAD8589525.1"/>
    <property type="molecule type" value="Transcribed_RNA"/>
</dbReference>
<feature type="transmembrane region" description="Helical" evidence="5">
    <location>
        <begin position="217"/>
        <end position="234"/>
    </location>
</feature>
<gene>
    <name evidence="7" type="ORF">OMED0929_LOCUS7525</name>
</gene>
<accession>A0A6U0FMN3</accession>
<dbReference type="AlphaFoldDB" id="A0A6U0FMN3"/>
<feature type="transmembrane region" description="Helical" evidence="5">
    <location>
        <begin position="292"/>
        <end position="323"/>
    </location>
</feature>
<feature type="domain" description="Sugar phosphate transporter" evidence="6">
    <location>
        <begin position="35"/>
        <end position="323"/>
    </location>
</feature>
<evidence type="ECO:0000256" key="1">
    <source>
        <dbReference type="ARBA" id="ARBA00004141"/>
    </source>
</evidence>
<sequence length="343" mass="37300">MSAAHARAEEDKPGATPARTSVRIAGRSMPAVVAAAVYSIAWAVMSSGLIFLNNYLLRDHGFGYPMMLCSMGVTSSWVISFALVKTGRVTLKHEALITRRWYTRHIVPIGFLGALSLGFGNYAYLYLSVSFIQMLKAAVPAVTMCVMYTAGLEQLHHKTLTGVVIVTLGTMIATYGEVKFSMIGLLLMMLSELSEALRMAFYQYLLGNLKFDMIEGLYVMGPASLVFLWLGIAVFELDDFIHNDGAYIMLEAPLYFLCAALMGFCVNYLSLAVVSAMGGVGFKVMGQAKNAAVILGAMVIFGNPVTIIQGIGYLTSIIGFYVYQKGKIEVQALEAVTHSHGRV</sequence>
<feature type="transmembrane region" description="Helical" evidence="5">
    <location>
        <begin position="64"/>
        <end position="84"/>
    </location>
</feature>
<keyword evidence="4 5" id="KW-0472">Membrane</keyword>
<dbReference type="Pfam" id="PF03151">
    <property type="entry name" value="TPT"/>
    <property type="match status" value="1"/>
</dbReference>
<keyword evidence="2 5" id="KW-0812">Transmembrane</keyword>
<keyword evidence="3 5" id="KW-1133">Transmembrane helix</keyword>
<reference evidence="7" key="1">
    <citation type="submission" date="2021-01" db="EMBL/GenBank/DDBJ databases">
        <authorList>
            <person name="Corre E."/>
            <person name="Pelletier E."/>
            <person name="Niang G."/>
            <person name="Scheremetjew M."/>
            <person name="Finn R."/>
            <person name="Kale V."/>
            <person name="Holt S."/>
            <person name="Cochrane G."/>
            <person name="Meng A."/>
            <person name="Brown T."/>
            <person name="Cohen L."/>
        </authorList>
    </citation>
    <scope>NUCLEOTIDE SEQUENCE</scope>
    <source>
        <strain evidence="7">Clade-D-RCC2572</strain>
    </source>
</reference>
<protein>
    <recommendedName>
        <fullName evidence="6">Sugar phosphate transporter domain-containing protein</fullName>
    </recommendedName>
</protein>
<evidence type="ECO:0000256" key="2">
    <source>
        <dbReference type="ARBA" id="ARBA00022692"/>
    </source>
</evidence>
<evidence type="ECO:0000256" key="5">
    <source>
        <dbReference type="SAM" id="Phobius"/>
    </source>
</evidence>
<name>A0A6U0FMN3_9CHLO</name>
<feature type="transmembrane region" description="Helical" evidence="5">
    <location>
        <begin position="182"/>
        <end position="205"/>
    </location>
</feature>
<evidence type="ECO:0000313" key="7">
    <source>
        <dbReference type="EMBL" id="CAD8589525.1"/>
    </source>
</evidence>
<dbReference type="GO" id="GO:0016020">
    <property type="term" value="C:membrane"/>
    <property type="evidence" value="ECO:0007669"/>
    <property type="project" value="UniProtKB-SubCell"/>
</dbReference>
<dbReference type="PANTHER" id="PTHR11132">
    <property type="entry name" value="SOLUTE CARRIER FAMILY 35"/>
    <property type="match status" value="1"/>
</dbReference>
<feature type="transmembrane region" description="Helical" evidence="5">
    <location>
        <begin position="105"/>
        <end position="125"/>
    </location>
</feature>
<feature type="transmembrane region" description="Helical" evidence="5">
    <location>
        <begin position="131"/>
        <end position="152"/>
    </location>
</feature>
<evidence type="ECO:0000256" key="3">
    <source>
        <dbReference type="ARBA" id="ARBA00022989"/>
    </source>
</evidence>
<evidence type="ECO:0000256" key="4">
    <source>
        <dbReference type="ARBA" id="ARBA00023136"/>
    </source>
</evidence>
<feature type="transmembrane region" description="Helical" evidence="5">
    <location>
        <begin position="254"/>
        <end position="280"/>
    </location>
</feature>
<evidence type="ECO:0000259" key="6">
    <source>
        <dbReference type="Pfam" id="PF03151"/>
    </source>
</evidence>
<proteinExistence type="predicted"/>
<dbReference type="InterPro" id="IPR050186">
    <property type="entry name" value="TPT_transporter"/>
</dbReference>
<comment type="subcellular location">
    <subcellularLocation>
        <location evidence="1">Membrane</location>
        <topology evidence="1">Multi-pass membrane protein</topology>
    </subcellularLocation>
</comment>
<organism evidence="7">
    <name type="scientific">Ostreococcus mediterraneus</name>
    <dbReference type="NCBI Taxonomy" id="1486918"/>
    <lineage>
        <taxon>Eukaryota</taxon>
        <taxon>Viridiplantae</taxon>
        <taxon>Chlorophyta</taxon>
        <taxon>Mamiellophyceae</taxon>
        <taxon>Mamiellales</taxon>
        <taxon>Bathycoccaceae</taxon>
        <taxon>Ostreococcus</taxon>
    </lineage>
</organism>
<feature type="transmembrane region" description="Helical" evidence="5">
    <location>
        <begin position="159"/>
        <end position="176"/>
    </location>
</feature>
<dbReference type="InterPro" id="IPR004853">
    <property type="entry name" value="Sugar_P_trans_dom"/>
</dbReference>
<feature type="transmembrane region" description="Helical" evidence="5">
    <location>
        <begin position="31"/>
        <end position="52"/>
    </location>
</feature>